<sequence>MSAIMLNHPRRHLTSVPSNKRKDRDGLDAVNPLTTSKLAKPSVHRADKPTTPRPSQPDMNNQLLAGYLAHEFLTKGTLFGEPWDPARAEAVPVSTDSAEFRKQKYSQKADEASVKSNAGVEKYQRYVEVADLLKGNGAHLPAVMMRLHHVEGIHWFILFCLEKSDPCGTRESAEDRWGPPQSVDPTPT</sequence>
<dbReference type="Proteomes" id="UP001642360">
    <property type="component" value="Unassembled WGS sequence"/>
</dbReference>
<evidence type="ECO:0000313" key="3">
    <source>
        <dbReference type="Proteomes" id="UP001642360"/>
    </source>
</evidence>
<reference evidence="2 3" key="1">
    <citation type="submission" date="2024-02" db="EMBL/GenBank/DDBJ databases">
        <authorList>
            <person name="Vignale AGUSTIN F."/>
            <person name="Sosa J E."/>
            <person name="Modenutti C."/>
        </authorList>
    </citation>
    <scope>NUCLEOTIDE SEQUENCE [LARGE SCALE GENOMIC DNA]</scope>
</reference>
<feature type="region of interest" description="Disordered" evidence="1">
    <location>
        <begin position="167"/>
        <end position="188"/>
    </location>
</feature>
<proteinExistence type="predicted"/>
<keyword evidence="3" id="KW-1185">Reference proteome</keyword>
<dbReference type="EMBL" id="CAUOFW020001059">
    <property type="protein sequence ID" value="CAK9140596.1"/>
    <property type="molecule type" value="Genomic_DNA"/>
</dbReference>
<evidence type="ECO:0000256" key="1">
    <source>
        <dbReference type="SAM" id="MobiDB-lite"/>
    </source>
</evidence>
<name>A0ABC8R6G7_9AQUA</name>
<accession>A0ABC8R6G7</accession>
<gene>
    <name evidence="2" type="ORF">ILEXP_LOCUS8107</name>
</gene>
<dbReference type="AlphaFoldDB" id="A0ABC8R6G7"/>
<dbReference type="PANTHER" id="PTHR34657:SF10">
    <property type="entry name" value="F21M11.6 PROTEIN"/>
    <property type="match status" value="1"/>
</dbReference>
<dbReference type="PANTHER" id="PTHR34657">
    <property type="entry name" value="EMBRYO SAC DEVELOPMENT ARREST 6"/>
    <property type="match status" value="1"/>
</dbReference>
<protein>
    <submittedName>
        <fullName evidence="2">Uncharacterized protein</fullName>
    </submittedName>
</protein>
<comment type="caution">
    <text evidence="2">The sequence shown here is derived from an EMBL/GenBank/DDBJ whole genome shotgun (WGS) entry which is preliminary data.</text>
</comment>
<evidence type="ECO:0000313" key="2">
    <source>
        <dbReference type="EMBL" id="CAK9140596.1"/>
    </source>
</evidence>
<feature type="region of interest" description="Disordered" evidence="1">
    <location>
        <begin position="1"/>
        <end position="60"/>
    </location>
</feature>
<organism evidence="2 3">
    <name type="scientific">Ilex paraguariensis</name>
    <name type="common">yerba mate</name>
    <dbReference type="NCBI Taxonomy" id="185542"/>
    <lineage>
        <taxon>Eukaryota</taxon>
        <taxon>Viridiplantae</taxon>
        <taxon>Streptophyta</taxon>
        <taxon>Embryophyta</taxon>
        <taxon>Tracheophyta</taxon>
        <taxon>Spermatophyta</taxon>
        <taxon>Magnoliopsida</taxon>
        <taxon>eudicotyledons</taxon>
        <taxon>Gunneridae</taxon>
        <taxon>Pentapetalae</taxon>
        <taxon>asterids</taxon>
        <taxon>campanulids</taxon>
        <taxon>Aquifoliales</taxon>
        <taxon>Aquifoliaceae</taxon>
        <taxon>Ilex</taxon>
    </lineage>
</organism>